<dbReference type="SMART" id="SM00862">
    <property type="entry name" value="Trans_reg_C"/>
    <property type="match status" value="1"/>
</dbReference>
<evidence type="ECO:0000256" key="3">
    <source>
        <dbReference type="ARBA" id="ARBA00023015"/>
    </source>
</evidence>
<evidence type="ECO:0000256" key="6">
    <source>
        <dbReference type="PROSITE-ProRule" id="PRU00169"/>
    </source>
</evidence>
<evidence type="ECO:0000259" key="9">
    <source>
        <dbReference type="PROSITE" id="PS51755"/>
    </source>
</evidence>
<organism evidence="10 11">
    <name type="scientific">Microbacterium sediminicola</name>
    <dbReference type="NCBI Taxonomy" id="415210"/>
    <lineage>
        <taxon>Bacteria</taxon>
        <taxon>Bacillati</taxon>
        <taxon>Actinomycetota</taxon>
        <taxon>Actinomycetes</taxon>
        <taxon>Micrococcales</taxon>
        <taxon>Microbacteriaceae</taxon>
        <taxon>Microbacterium</taxon>
    </lineage>
</organism>
<keyword evidence="4 7" id="KW-0238">DNA-binding</keyword>
<keyword evidence="11" id="KW-1185">Reference proteome</keyword>
<sequence>MRPIAEHPLFDQHAQTAVIVEGDHEHAERLTLSLSQRGFTVRSATTGFDAVSAVTRFQPDLVIVGTQLSGLDEFETVRRIRRVSDCFIMMISADDSESAVVEGFRCGADDHVAHPYGQHAMRARIEALLRRSHALRRTVADEIPEWLEHGPLRLHPASRRVEVEGRDCDLTRSEFAILHALLKSRNRVFSKSALSLLVREATGIPGDHVTAHDRHAVEVHVMNLRRKLDDDPHAPLWIETVRGLGYRLAPEEAHQQARFDTGFGLLGAVG</sequence>
<protein>
    <submittedName>
        <fullName evidence="10">Response regulator transcription factor</fullName>
    </submittedName>
</protein>
<reference evidence="10 11" key="1">
    <citation type="journal article" date="2019" name="Int. J. Syst. Evol. Microbiol.">
        <title>The Global Catalogue of Microorganisms (GCM) 10K type strain sequencing project: providing services to taxonomists for standard genome sequencing and annotation.</title>
        <authorList>
            <consortium name="The Broad Institute Genomics Platform"/>
            <consortium name="The Broad Institute Genome Sequencing Center for Infectious Disease"/>
            <person name="Wu L."/>
            <person name="Ma J."/>
        </authorList>
    </citation>
    <scope>NUCLEOTIDE SEQUENCE [LARGE SCALE GENOMIC DNA]</scope>
    <source>
        <strain evidence="10 11">JCM 15577</strain>
    </source>
</reference>
<dbReference type="SMART" id="SM00448">
    <property type="entry name" value="REC"/>
    <property type="match status" value="1"/>
</dbReference>
<name>A0ABN2IC63_9MICO</name>
<comment type="caution">
    <text evidence="6">Lacks conserved residue(s) required for the propagation of feature annotation.</text>
</comment>
<dbReference type="CDD" id="cd00383">
    <property type="entry name" value="trans_reg_C"/>
    <property type="match status" value="1"/>
</dbReference>
<dbReference type="PROSITE" id="PS50110">
    <property type="entry name" value="RESPONSE_REGULATORY"/>
    <property type="match status" value="1"/>
</dbReference>
<dbReference type="PANTHER" id="PTHR48111:SF1">
    <property type="entry name" value="TWO-COMPONENT RESPONSE REGULATOR ORR33"/>
    <property type="match status" value="1"/>
</dbReference>
<feature type="domain" description="Response regulatory" evidence="8">
    <location>
        <begin position="16"/>
        <end position="129"/>
    </location>
</feature>
<dbReference type="InterPro" id="IPR011006">
    <property type="entry name" value="CheY-like_superfamily"/>
</dbReference>
<evidence type="ECO:0000256" key="4">
    <source>
        <dbReference type="ARBA" id="ARBA00023125"/>
    </source>
</evidence>
<keyword evidence="2" id="KW-0902">Two-component regulatory system</keyword>
<dbReference type="InterPro" id="IPR036388">
    <property type="entry name" value="WH-like_DNA-bd_sf"/>
</dbReference>
<dbReference type="RefSeq" id="WP_344072163.1">
    <property type="nucleotide sequence ID" value="NZ_BAAAPL010000002.1"/>
</dbReference>
<feature type="domain" description="OmpR/PhoB-type" evidence="9">
    <location>
        <begin position="144"/>
        <end position="250"/>
    </location>
</feature>
<dbReference type="PROSITE" id="PS51755">
    <property type="entry name" value="OMPR_PHOB"/>
    <property type="match status" value="1"/>
</dbReference>
<evidence type="ECO:0000256" key="5">
    <source>
        <dbReference type="ARBA" id="ARBA00023163"/>
    </source>
</evidence>
<dbReference type="InterPro" id="IPR039420">
    <property type="entry name" value="WalR-like"/>
</dbReference>
<accession>A0ABN2IC63</accession>
<evidence type="ECO:0000256" key="1">
    <source>
        <dbReference type="ARBA" id="ARBA00022553"/>
    </source>
</evidence>
<keyword evidence="3" id="KW-0805">Transcription regulation</keyword>
<keyword evidence="1" id="KW-0597">Phosphoprotein</keyword>
<dbReference type="SUPFAM" id="SSF52172">
    <property type="entry name" value="CheY-like"/>
    <property type="match status" value="1"/>
</dbReference>
<evidence type="ECO:0000256" key="7">
    <source>
        <dbReference type="PROSITE-ProRule" id="PRU01091"/>
    </source>
</evidence>
<dbReference type="Pfam" id="PF00072">
    <property type="entry name" value="Response_reg"/>
    <property type="match status" value="1"/>
</dbReference>
<dbReference type="InterPro" id="IPR001789">
    <property type="entry name" value="Sig_transdc_resp-reg_receiver"/>
</dbReference>
<feature type="DNA-binding region" description="OmpR/PhoB-type" evidence="7">
    <location>
        <begin position="144"/>
        <end position="250"/>
    </location>
</feature>
<dbReference type="Proteomes" id="UP001501690">
    <property type="component" value="Unassembled WGS sequence"/>
</dbReference>
<dbReference type="InterPro" id="IPR001867">
    <property type="entry name" value="OmpR/PhoB-type_DNA-bd"/>
</dbReference>
<evidence type="ECO:0000256" key="2">
    <source>
        <dbReference type="ARBA" id="ARBA00023012"/>
    </source>
</evidence>
<evidence type="ECO:0000259" key="8">
    <source>
        <dbReference type="PROSITE" id="PS50110"/>
    </source>
</evidence>
<evidence type="ECO:0000313" key="10">
    <source>
        <dbReference type="EMBL" id="GAA1702162.1"/>
    </source>
</evidence>
<keyword evidence="5" id="KW-0804">Transcription</keyword>
<dbReference type="PANTHER" id="PTHR48111">
    <property type="entry name" value="REGULATOR OF RPOS"/>
    <property type="match status" value="1"/>
</dbReference>
<gene>
    <name evidence="10" type="ORF">GCM10009808_20130</name>
</gene>
<dbReference type="Gene3D" id="1.10.10.10">
    <property type="entry name" value="Winged helix-like DNA-binding domain superfamily/Winged helix DNA-binding domain"/>
    <property type="match status" value="1"/>
</dbReference>
<comment type="caution">
    <text evidence="10">The sequence shown here is derived from an EMBL/GenBank/DDBJ whole genome shotgun (WGS) entry which is preliminary data.</text>
</comment>
<dbReference type="Gene3D" id="3.40.50.2300">
    <property type="match status" value="1"/>
</dbReference>
<dbReference type="Pfam" id="PF00486">
    <property type="entry name" value="Trans_reg_C"/>
    <property type="match status" value="1"/>
</dbReference>
<proteinExistence type="predicted"/>
<evidence type="ECO:0000313" key="11">
    <source>
        <dbReference type="Proteomes" id="UP001501690"/>
    </source>
</evidence>
<dbReference type="EMBL" id="BAAAPL010000002">
    <property type="protein sequence ID" value="GAA1702162.1"/>
    <property type="molecule type" value="Genomic_DNA"/>
</dbReference>